<protein>
    <submittedName>
        <fullName evidence="2">Type III secretion component</fullName>
    </submittedName>
</protein>
<feature type="compositionally biased region" description="Basic and acidic residues" evidence="1">
    <location>
        <begin position="20"/>
        <end position="29"/>
    </location>
</feature>
<organism evidence="2 3">
    <name type="scientific">Pseudomonas savastanoi pv. glycinea str. race 4</name>
    <dbReference type="NCBI Taxonomy" id="875330"/>
    <lineage>
        <taxon>Bacteria</taxon>
        <taxon>Pseudomonadati</taxon>
        <taxon>Pseudomonadota</taxon>
        <taxon>Gammaproteobacteria</taxon>
        <taxon>Pseudomonadales</taxon>
        <taxon>Pseudomonadaceae</taxon>
        <taxon>Pseudomonas</taxon>
    </lineage>
</organism>
<evidence type="ECO:0000256" key="1">
    <source>
        <dbReference type="SAM" id="MobiDB-lite"/>
    </source>
</evidence>
<name>F3CFL2_PSESG</name>
<feature type="region of interest" description="Disordered" evidence="1">
    <location>
        <begin position="20"/>
        <end position="57"/>
    </location>
</feature>
<evidence type="ECO:0000313" key="2">
    <source>
        <dbReference type="EMBL" id="EGH18054.1"/>
    </source>
</evidence>
<dbReference type="EMBL" id="ADWY01002317">
    <property type="protein sequence ID" value="EGH18054.1"/>
    <property type="molecule type" value="Genomic_DNA"/>
</dbReference>
<reference evidence="2 3" key="1">
    <citation type="journal article" date="2011" name="PLoS Pathog.">
        <title>Dynamic evolution of pathogenicity revealed by sequencing and comparative genomics of 19 Pseudomonas syringae isolates.</title>
        <authorList>
            <person name="Baltrus D.A."/>
            <person name="Nishimura M.T."/>
            <person name="Romanchuk A."/>
            <person name="Chang J.H."/>
            <person name="Mukhtar M.S."/>
            <person name="Cherkis K."/>
            <person name="Roach J."/>
            <person name="Grant S.R."/>
            <person name="Jones C.D."/>
            <person name="Dangl J.L."/>
        </authorList>
    </citation>
    <scope>NUCLEOTIDE SEQUENCE [LARGE SCALE GENOMIC DNA]</scope>
    <source>
        <strain evidence="3">race 4</strain>
    </source>
</reference>
<proteinExistence type="predicted"/>
<dbReference type="BioCyc" id="PSYR875330:G11XH-6545-MONOMER"/>
<gene>
    <name evidence="2" type="ORF">Pgy4_34411</name>
</gene>
<accession>F3CFL2</accession>
<dbReference type="AlphaFoldDB" id="F3CFL2"/>
<dbReference type="HOGENOM" id="CLU_2242300_0_0_6"/>
<feature type="non-terminal residue" evidence="2">
    <location>
        <position position="104"/>
    </location>
</feature>
<sequence>SDNSFVLWRRDRRAARSLVKDELQEHETMAEPGASSGASGASNDAAEDALESAERPRDSQVLLSIGTGLAEAAPLQPLRQRIEALCHDIRINLGVEVPLPEVYL</sequence>
<feature type="non-terminal residue" evidence="2">
    <location>
        <position position="1"/>
    </location>
</feature>
<feature type="compositionally biased region" description="Low complexity" evidence="1">
    <location>
        <begin position="30"/>
        <end position="44"/>
    </location>
</feature>
<comment type="caution">
    <text evidence="2">The sequence shown here is derived from an EMBL/GenBank/DDBJ whole genome shotgun (WGS) entry which is preliminary data.</text>
</comment>
<dbReference type="Proteomes" id="UP000005466">
    <property type="component" value="Unassembled WGS sequence"/>
</dbReference>
<evidence type="ECO:0000313" key="3">
    <source>
        <dbReference type="Proteomes" id="UP000005466"/>
    </source>
</evidence>